<dbReference type="AlphaFoldDB" id="A0A3D4S558"/>
<organism evidence="3 4">
    <name type="scientific">Bavariicoccus seileri</name>
    <dbReference type="NCBI Taxonomy" id="549685"/>
    <lineage>
        <taxon>Bacteria</taxon>
        <taxon>Bacillati</taxon>
        <taxon>Bacillota</taxon>
        <taxon>Bacilli</taxon>
        <taxon>Lactobacillales</taxon>
        <taxon>Enterococcaceae</taxon>
        <taxon>Bavariicoccus</taxon>
    </lineage>
</organism>
<keyword evidence="2" id="KW-1133">Transmembrane helix</keyword>
<feature type="transmembrane region" description="Helical" evidence="2">
    <location>
        <begin position="198"/>
        <end position="215"/>
    </location>
</feature>
<gene>
    <name evidence="3" type="ORF">DIW15_04425</name>
</gene>
<evidence type="ECO:0000256" key="2">
    <source>
        <dbReference type="SAM" id="Phobius"/>
    </source>
</evidence>
<feature type="region of interest" description="Disordered" evidence="1">
    <location>
        <begin position="1"/>
        <end position="137"/>
    </location>
</feature>
<feature type="transmembrane region" description="Helical" evidence="2">
    <location>
        <begin position="289"/>
        <end position="308"/>
    </location>
</feature>
<protein>
    <submittedName>
        <fullName evidence="3">Uncharacterized protein</fullName>
    </submittedName>
</protein>
<evidence type="ECO:0000313" key="3">
    <source>
        <dbReference type="EMBL" id="HCS93937.1"/>
    </source>
</evidence>
<feature type="transmembrane region" description="Helical" evidence="2">
    <location>
        <begin position="320"/>
        <end position="342"/>
    </location>
</feature>
<evidence type="ECO:0000313" key="4">
    <source>
        <dbReference type="Proteomes" id="UP000262195"/>
    </source>
</evidence>
<dbReference type="EMBL" id="DQHO01000028">
    <property type="protein sequence ID" value="HCS93937.1"/>
    <property type="molecule type" value="Genomic_DNA"/>
</dbReference>
<comment type="caution">
    <text evidence="3">The sequence shown here is derived from an EMBL/GenBank/DDBJ whole genome shotgun (WGS) entry which is preliminary data.</text>
</comment>
<feature type="transmembrane region" description="Helical" evidence="2">
    <location>
        <begin position="263"/>
        <end position="283"/>
    </location>
</feature>
<dbReference type="Proteomes" id="UP000262195">
    <property type="component" value="Unassembled WGS sequence"/>
</dbReference>
<name>A0A3D4S558_9ENTE</name>
<feature type="compositionally biased region" description="Basic and acidic residues" evidence="1">
    <location>
        <begin position="81"/>
        <end position="99"/>
    </location>
</feature>
<proteinExistence type="predicted"/>
<accession>A0A3D4S558</accession>
<sequence>MSFEDENKKVADGQPTTSNQPEDATENPVTPEPEASPDEQDNFHEDGSQDANEIEAEVTEPSISEQENDLDANPDSSGAKDSVDDPVHDTSDDENRYSSEGEDFSETPNATTGTGTSDGSAPTESKEKSGFNPESITSNEQVQKAVTFSKNYFAIFLRKLKRPSSDVLDVPQYYGYVTFLLVALAQAILVVTEVSRIATVLLGGFASFLSTDYFTPTFTDFLRLVILFLILNGLAVAAVFATSKWLSQSTDSFHVITNRLAGFLSPVIVVLLAGIICVILSIFPLSVTALLFVASVIGVTTGIVFVLSDYVRGSKHKLNDFYIISGILLALVIVDALIIRLLGGI</sequence>
<keyword evidence="2" id="KW-0472">Membrane</keyword>
<feature type="compositionally biased region" description="Basic and acidic residues" evidence="1">
    <location>
        <begin position="1"/>
        <end position="11"/>
    </location>
</feature>
<evidence type="ECO:0000256" key="1">
    <source>
        <dbReference type="SAM" id="MobiDB-lite"/>
    </source>
</evidence>
<feature type="transmembrane region" description="Helical" evidence="2">
    <location>
        <begin position="173"/>
        <end position="191"/>
    </location>
</feature>
<reference evidence="3 4" key="1">
    <citation type="journal article" date="2018" name="Nat. Biotechnol.">
        <title>A standardized bacterial taxonomy based on genome phylogeny substantially revises the tree of life.</title>
        <authorList>
            <person name="Parks D.H."/>
            <person name="Chuvochina M."/>
            <person name="Waite D.W."/>
            <person name="Rinke C."/>
            <person name="Skarshewski A."/>
            <person name="Chaumeil P.A."/>
            <person name="Hugenholtz P."/>
        </authorList>
    </citation>
    <scope>NUCLEOTIDE SEQUENCE [LARGE SCALE GENOMIC DNA]</scope>
    <source>
        <strain evidence="3">UBA11306</strain>
    </source>
</reference>
<feature type="transmembrane region" description="Helical" evidence="2">
    <location>
        <begin position="221"/>
        <end position="242"/>
    </location>
</feature>
<keyword evidence="2" id="KW-0812">Transmembrane</keyword>